<evidence type="ECO:0000256" key="7">
    <source>
        <dbReference type="ARBA" id="ARBA00023157"/>
    </source>
</evidence>
<dbReference type="PROSITE" id="PS50240">
    <property type="entry name" value="TRYPSIN_DOM"/>
    <property type="match status" value="1"/>
</dbReference>
<dbReference type="PANTHER" id="PTHR24264:SF65">
    <property type="entry name" value="SRCR DOMAIN-CONTAINING PROTEIN"/>
    <property type="match status" value="1"/>
</dbReference>
<dbReference type="CDD" id="cd00190">
    <property type="entry name" value="Tryp_SPc"/>
    <property type="match status" value="1"/>
</dbReference>
<comment type="subcellular location">
    <subcellularLocation>
        <location evidence="1">Secreted</location>
    </subcellularLocation>
</comment>
<evidence type="ECO:0000256" key="6">
    <source>
        <dbReference type="ARBA" id="ARBA00022825"/>
    </source>
</evidence>
<feature type="compositionally biased region" description="Basic residues" evidence="9">
    <location>
        <begin position="207"/>
        <end position="219"/>
    </location>
</feature>
<feature type="non-terminal residue" evidence="11">
    <location>
        <position position="1"/>
    </location>
</feature>
<evidence type="ECO:0000256" key="8">
    <source>
        <dbReference type="RuleBase" id="RU363034"/>
    </source>
</evidence>
<name>T2MGP7_HYDVU</name>
<feature type="region of interest" description="Disordered" evidence="9">
    <location>
        <begin position="192"/>
        <end position="219"/>
    </location>
</feature>
<proteinExistence type="evidence at transcript level"/>
<dbReference type="FunFam" id="2.40.10.10:FF:000120">
    <property type="entry name" value="Putative serine protease"/>
    <property type="match status" value="1"/>
</dbReference>
<evidence type="ECO:0000313" key="11">
    <source>
        <dbReference type="EMBL" id="CDG71453.1"/>
    </source>
</evidence>
<keyword evidence="7" id="KW-1015">Disulfide bond</keyword>
<dbReference type="AlphaFoldDB" id="T2MGP7"/>
<dbReference type="InterPro" id="IPR009003">
    <property type="entry name" value="Peptidase_S1_PA"/>
</dbReference>
<evidence type="ECO:0000256" key="9">
    <source>
        <dbReference type="SAM" id="MobiDB-lite"/>
    </source>
</evidence>
<accession>T2MGP7</accession>
<dbReference type="GO" id="GO:0004252">
    <property type="term" value="F:serine-type endopeptidase activity"/>
    <property type="evidence" value="ECO:0007669"/>
    <property type="project" value="InterPro"/>
</dbReference>
<feature type="domain" description="Peptidase S1" evidence="10">
    <location>
        <begin position="440"/>
        <end position="674"/>
    </location>
</feature>
<protein>
    <submittedName>
        <fullName evidence="11">Chymotrypsin-like elastase family member 3A</fullName>
    </submittedName>
</protein>
<dbReference type="PANTHER" id="PTHR24264">
    <property type="entry name" value="TRYPSIN-RELATED"/>
    <property type="match status" value="1"/>
</dbReference>
<dbReference type="SUPFAM" id="SSF50494">
    <property type="entry name" value="Trypsin-like serine proteases"/>
    <property type="match status" value="1"/>
</dbReference>
<dbReference type="Pfam" id="PF00089">
    <property type="entry name" value="Trypsin"/>
    <property type="match status" value="1"/>
</dbReference>
<evidence type="ECO:0000259" key="10">
    <source>
        <dbReference type="PROSITE" id="PS50240"/>
    </source>
</evidence>
<evidence type="ECO:0000256" key="1">
    <source>
        <dbReference type="ARBA" id="ARBA00004613"/>
    </source>
</evidence>
<dbReference type="InterPro" id="IPR033116">
    <property type="entry name" value="TRYPSIN_SER"/>
</dbReference>
<evidence type="ECO:0000256" key="5">
    <source>
        <dbReference type="ARBA" id="ARBA00022801"/>
    </source>
</evidence>
<dbReference type="GO" id="GO:0006508">
    <property type="term" value="P:proteolysis"/>
    <property type="evidence" value="ECO:0007669"/>
    <property type="project" value="UniProtKB-KW"/>
</dbReference>
<dbReference type="PROSITE" id="PS00135">
    <property type="entry name" value="TRYPSIN_SER"/>
    <property type="match status" value="1"/>
</dbReference>
<dbReference type="OrthoDB" id="5974294at2759"/>
<keyword evidence="2" id="KW-0964">Secreted</keyword>
<evidence type="ECO:0000256" key="3">
    <source>
        <dbReference type="ARBA" id="ARBA00022670"/>
    </source>
</evidence>
<keyword evidence="4" id="KW-0732">Signal</keyword>
<keyword evidence="3 8" id="KW-0645">Protease</keyword>
<dbReference type="InterPro" id="IPR001254">
    <property type="entry name" value="Trypsin_dom"/>
</dbReference>
<keyword evidence="5 8" id="KW-0378">Hydrolase</keyword>
<dbReference type="PRINTS" id="PR00722">
    <property type="entry name" value="CHYMOTRYPSIN"/>
</dbReference>
<sequence>MWRICTVQEVFSLIIDDFFIADNAQALSETRVTLQSCLKSIPLITVYFESNVITSVSLGKCNTSKQKVLKFIVEVYVVGWVTFEIFLNLANPLIPIISDKRGKERIIYDWKKAYNLALGRGTSKQLSDHKLILDKQFDIAKCKCLIKSCEKSNCYGCNQVFHIVCKCSQENKIPIIELKFLKSQRDKVGSKSEMQIGSVDKKEVSRQKKYHQRKQNKSKRDRIETVQYFEVLFQNDVKSDNAENGYNENLYLPEIKVSQLNTLNVNHIALSGLRLGTSNRATASIGTATLKAAKDAGFLKDHILDQHLALDHKKIERSKQRVMNVCKERHNNEVKKEGIQCIMFDGRKDLTKTVVYGNDEEREARTPAEHIAEQLYDWIIAHGIENQLITIGGDLINLNTGEHYNCICCCIKMILSLVLAFGVLSVASGCGTPRYQQGRVIGGTTPVRGSWPWQVLMITNNQPGCGGTLIAPNWVLTAAHCVHQTYPQQHILRGGEHNINIREGSEEDIPASALFTHPGYNPRTMDNDIALIKLSRSFRSSDFVSTACLPTVEAPAGTPCYITGWGKIAHPGQMTHLLQQGNMNVVDRRVCHNMNSKNLPWPVTNSMVCAGDGGRSRMSGCHGDSGGPFVCNRGGRWEVHGAVSHGSSDCRSDKTYTVFANVVYFRSWIDVTMRR</sequence>
<dbReference type="InterPro" id="IPR018114">
    <property type="entry name" value="TRYPSIN_HIS"/>
</dbReference>
<dbReference type="EMBL" id="HAAD01005221">
    <property type="protein sequence ID" value="CDG71453.1"/>
    <property type="molecule type" value="mRNA"/>
</dbReference>
<dbReference type="InterPro" id="IPR050127">
    <property type="entry name" value="Serine_Proteases_S1"/>
</dbReference>
<dbReference type="GO" id="GO:0005615">
    <property type="term" value="C:extracellular space"/>
    <property type="evidence" value="ECO:0007669"/>
    <property type="project" value="TreeGrafter"/>
</dbReference>
<dbReference type="InterPro" id="IPR001314">
    <property type="entry name" value="Peptidase_S1A"/>
</dbReference>
<organism evidence="11">
    <name type="scientific">Hydra vulgaris</name>
    <name type="common">Hydra</name>
    <name type="synonym">Hydra attenuata</name>
    <dbReference type="NCBI Taxonomy" id="6087"/>
    <lineage>
        <taxon>Eukaryota</taxon>
        <taxon>Metazoa</taxon>
        <taxon>Cnidaria</taxon>
        <taxon>Hydrozoa</taxon>
        <taxon>Hydroidolina</taxon>
        <taxon>Anthoathecata</taxon>
        <taxon>Aplanulata</taxon>
        <taxon>Hydridae</taxon>
        <taxon>Hydra</taxon>
    </lineage>
</organism>
<reference evidence="11" key="1">
    <citation type="journal article" date="2013" name="Genome Biol. Evol.">
        <title>Punctuated emergences of genetic and phenotypic innovations in eumetazoan, bilaterian, euteleostome, and hominidae ancestors.</title>
        <authorList>
            <person name="Wenger Y."/>
            <person name="Galliot B."/>
        </authorList>
    </citation>
    <scope>NUCLEOTIDE SEQUENCE</scope>
    <source>
        <tissue evidence="11">Whole animals</tissue>
    </source>
</reference>
<dbReference type="InterPro" id="IPR043504">
    <property type="entry name" value="Peptidase_S1_PA_chymotrypsin"/>
</dbReference>
<gene>
    <name evidence="11" type="primary">CELA3A</name>
</gene>
<evidence type="ECO:0000256" key="4">
    <source>
        <dbReference type="ARBA" id="ARBA00022729"/>
    </source>
</evidence>
<dbReference type="PROSITE" id="PS00134">
    <property type="entry name" value="TRYPSIN_HIS"/>
    <property type="match status" value="1"/>
</dbReference>
<dbReference type="Gene3D" id="2.40.10.10">
    <property type="entry name" value="Trypsin-like serine proteases"/>
    <property type="match status" value="1"/>
</dbReference>
<dbReference type="SMART" id="SM00020">
    <property type="entry name" value="Tryp_SPc"/>
    <property type="match status" value="1"/>
</dbReference>
<keyword evidence="6 8" id="KW-0720">Serine protease</keyword>
<evidence type="ECO:0000256" key="2">
    <source>
        <dbReference type="ARBA" id="ARBA00022525"/>
    </source>
</evidence>